<comment type="caution">
    <text evidence="1">The sequence shown here is derived from an EMBL/GenBank/DDBJ whole genome shotgun (WGS) entry which is preliminary data.</text>
</comment>
<protein>
    <submittedName>
        <fullName evidence="1">Uncharacterized protein</fullName>
    </submittedName>
</protein>
<organism evidence="1 2">
    <name type="scientific">Streptomyces gilvifuscus</name>
    <dbReference type="NCBI Taxonomy" id="1550617"/>
    <lineage>
        <taxon>Bacteria</taxon>
        <taxon>Bacillati</taxon>
        <taxon>Actinomycetota</taxon>
        <taxon>Actinomycetes</taxon>
        <taxon>Kitasatosporales</taxon>
        <taxon>Streptomycetaceae</taxon>
        <taxon>Streptomyces</taxon>
    </lineage>
</organism>
<name>A0ABT5FLN1_9ACTN</name>
<dbReference type="RefSeq" id="WP_272173992.1">
    <property type="nucleotide sequence ID" value="NZ_JAQOSK010000001.1"/>
</dbReference>
<keyword evidence="2" id="KW-1185">Reference proteome</keyword>
<dbReference type="EMBL" id="JAQOSK010000001">
    <property type="protein sequence ID" value="MDC2953408.1"/>
    <property type="molecule type" value="Genomic_DNA"/>
</dbReference>
<evidence type="ECO:0000313" key="1">
    <source>
        <dbReference type="EMBL" id="MDC2953408.1"/>
    </source>
</evidence>
<reference evidence="1 2" key="1">
    <citation type="journal article" date="2015" name="Int. J. Syst. Evol. Microbiol.">
        <title>Streptomyces gilvifuscus sp. nov., an actinomycete that produces antibacterial compounds isolated from soil.</title>
        <authorList>
            <person name="Nguyen T.M."/>
            <person name="Kim J."/>
        </authorList>
    </citation>
    <scope>NUCLEOTIDE SEQUENCE [LARGE SCALE GENOMIC DNA]</scope>
    <source>
        <strain evidence="1 2">T113</strain>
    </source>
</reference>
<proteinExistence type="predicted"/>
<sequence>MGVKKILTIKFEIEVNEKVTRYSRLENTYVKVIMAAKEAAAASMPTDSIDQITAHARWEYRHWDPEPLIISYKNGEVAQIEDIDEEDLVIDED</sequence>
<dbReference type="Proteomes" id="UP001221328">
    <property type="component" value="Unassembled WGS sequence"/>
</dbReference>
<gene>
    <name evidence="1" type="ORF">PO587_02940</name>
</gene>
<accession>A0ABT5FLN1</accession>
<evidence type="ECO:0000313" key="2">
    <source>
        <dbReference type="Proteomes" id="UP001221328"/>
    </source>
</evidence>